<dbReference type="InterPro" id="IPR000182">
    <property type="entry name" value="GNAT_dom"/>
</dbReference>
<sequence length="195" mass="22249">MAIEIRRIAGQEITRYLTDAARLRISVFREYPYLYEGDEAAEQEYLASYAACPRSVFVLALDGDRVVGVSTGLPMVDADESFQAPFAGNGESPENWFYFGESVLDPAYRGQGIGHRFFDERERHAHGLGFRCTCFCSVIRPADHPLMPPGYRSHDVFWTKRGYAKQANYKACFSWKQVDTSGETENELVFWTRET</sequence>
<evidence type="ECO:0000313" key="2">
    <source>
        <dbReference type="EMBL" id="QJE95085.1"/>
    </source>
</evidence>
<dbReference type="Pfam" id="PF00583">
    <property type="entry name" value="Acetyltransf_1"/>
    <property type="match status" value="1"/>
</dbReference>
<dbReference type="Proteomes" id="UP000501812">
    <property type="component" value="Chromosome"/>
</dbReference>
<protein>
    <submittedName>
        <fullName evidence="2">GNAT family N-acetyltransferase</fullName>
    </submittedName>
</protein>
<keyword evidence="3" id="KW-1185">Reference proteome</keyword>
<gene>
    <name evidence="2" type="ORF">HHL09_04620</name>
</gene>
<reference evidence="2 3" key="1">
    <citation type="submission" date="2020-04" db="EMBL/GenBank/DDBJ databases">
        <title>Luteolibacter sp. G-1-1-1 isolated from soil.</title>
        <authorList>
            <person name="Dahal R.H."/>
        </authorList>
    </citation>
    <scope>NUCLEOTIDE SEQUENCE [LARGE SCALE GENOMIC DNA]</scope>
    <source>
        <strain evidence="2 3">G-1-1-1</strain>
    </source>
</reference>
<dbReference type="AlphaFoldDB" id="A0A858RED4"/>
<dbReference type="EMBL" id="CP051774">
    <property type="protein sequence ID" value="QJE95085.1"/>
    <property type="molecule type" value="Genomic_DNA"/>
</dbReference>
<dbReference type="PROSITE" id="PS51186">
    <property type="entry name" value="GNAT"/>
    <property type="match status" value="1"/>
</dbReference>
<dbReference type="Gene3D" id="3.40.630.30">
    <property type="match status" value="1"/>
</dbReference>
<keyword evidence="2" id="KW-0808">Transferase</keyword>
<dbReference type="CDD" id="cd04301">
    <property type="entry name" value="NAT_SF"/>
    <property type="match status" value="1"/>
</dbReference>
<dbReference type="InterPro" id="IPR016181">
    <property type="entry name" value="Acyl_CoA_acyltransferase"/>
</dbReference>
<dbReference type="KEGG" id="luo:HHL09_04620"/>
<proteinExistence type="predicted"/>
<evidence type="ECO:0000259" key="1">
    <source>
        <dbReference type="PROSITE" id="PS51186"/>
    </source>
</evidence>
<dbReference type="SUPFAM" id="SSF55729">
    <property type="entry name" value="Acyl-CoA N-acyltransferases (Nat)"/>
    <property type="match status" value="1"/>
</dbReference>
<name>A0A858RED4_9BACT</name>
<evidence type="ECO:0000313" key="3">
    <source>
        <dbReference type="Proteomes" id="UP000501812"/>
    </source>
</evidence>
<dbReference type="GO" id="GO:0016747">
    <property type="term" value="F:acyltransferase activity, transferring groups other than amino-acyl groups"/>
    <property type="evidence" value="ECO:0007669"/>
    <property type="project" value="InterPro"/>
</dbReference>
<dbReference type="RefSeq" id="WP_169453306.1">
    <property type="nucleotide sequence ID" value="NZ_CP051774.1"/>
</dbReference>
<accession>A0A858RED4</accession>
<feature type="domain" description="N-acetyltransferase" evidence="1">
    <location>
        <begin position="3"/>
        <end position="179"/>
    </location>
</feature>
<organism evidence="2 3">
    <name type="scientific">Luteolibacter luteus</name>
    <dbReference type="NCBI Taxonomy" id="2728835"/>
    <lineage>
        <taxon>Bacteria</taxon>
        <taxon>Pseudomonadati</taxon>
        <taxon>Verrucomicrobiota</taxon>
        <taxon>Verrucomicrobiia</taxon>
        <taxon>Verrucomicrobiales</taxon>
        <taxon>Verrucomicrobiaceae</taxon>
        <taxon>Luteolibacter</taxon>
    </lineage>
</organism>